<dbReference type="PANTHER" id="PTHR30419:SF8">
    <property type="entry name" value="NITROGEN ASSIMILATION TRANSCRIPTIONAL ACTIVATOR-RELATED"/>
    <property type="match status" value="1"/>
</dbReference>
<protein>
    <submittedName>
        <fullName evidence="6">Transcriptional regulator, LysR family</fullName>
    </submittedName>
</protein>
<comment type="caution">
    <text evidence="6">The sequence shown here is derived from an EMBL/GenBank/DDBJ whole genome shotgun (WGS) entry which is preliminary data.</text>
</comment>
<proteinExistence type="inferred from homology"/>
<evidence type="ECO:0000256" key="4">
    <source>
        <dbReference type="ARBA" id="ARBA00023163"/>
    </source>
</evidence>
<gene>
    <name evidence="6" type="ORF">HMPREF9102_0665</name>
</gene>
<dbReference type="SUPFAM" id="SSF46785">
    <property type="entry name" value="Winged helix' DNA-binding domain"/>
    <property type="match status" value="1"/>
</dbReference>
<dbReference type="PRINTS" id="PR00039">
    <property type="entry name" value="HTHLYSR"/>
</dbReference>
<dbReference type="Proteomes" id="UP000006035">
    <property type="component" value="Unassembled WGS sequence"/>
</dbReference>
<name>A0ABN0D7P1_9LACO</name>
<dbReference type="PROSITE" id="PS50931">
    <property type="entry name" value="HTH_LYSR"/>
    <property type="match status" value="1"/>
</dbReference>
<dbReference type="RefSeq" id="WP_003714821.1">
    <property type="nucleotide sequence ID" value="NZ_AFTL01000002.1"/>
</dbReference>
<evidence type="ECO:0000259" key="5">
    <source>
        <dbReference type="PROSITE" id="PS50931"/>
    </source>
</evidence>
<accession>A0ABN0D7P1</accession>
<dbReference type="Pfam" id="PF00126">
    <property type="entry name" value="HTH_1"/>
    <property type="match status" value="1"/>
</dbReference>
<dbReference type="InterPro" id="IPR036390">
    <property type="entry name" value="WH_DNA-bd_sf"/>
</dbReference>
<keyword evidence="4" id="KW-0804">Transcription</keyword>
<sequence>MELRVLMYFVTVVQEGNISKAANVLHLSQSTLSRQIQNLEEELGSILLERDQKPIGLTDNGKFLYSRAQEMLQIANNTTEIIKSNELVTGELEIGVGEDRMQELVAETFGTLVRRYPKIKVNLHNVASDLIPREINRGILDFGFVSNQTNLADFHQLPINYQDRWGILMKKENPLKVNGTITPTDLANQRIILARQNGLIRGFKEWLGNVVKQVRFVGTYDMTVSMHSLVRNGVGMAVTFDRDTYHQESSEFTFIPLNDFTTAPVKLIWKKDRPQSQLEQLFVSEFQHVKP</sequence>
<dbReference type="Pfam" id="PF03466">
    <property type="entry name" value="LysR_substrate"/>
    <property type="match status" value="1"/>
</dbReference>
<evidence type="ECO:0000256" key="2">
    <source>
        <dbReference type="ARBA" id="ARBA00023015"/>
    </source>
</evidence>
<feature type="domain" description="HTH lysR-type" evidence="5">
    <location>
        <begin position="1"/>
        <end position="58"/>
    </location>
</feature>
<evidence type="ECO:0000256" key="1">
    <source>
        <dbReference type="ARBA" id="ARBA00009437"/>
    </source>
</evidence>
<dbReference type="SUPFAM" id="SSF53850">
    <property type="entry name" value="Periplasmic binding protein-like II"/>
    <property type="match status" value="1"/>
</dbReference>
<keyword evidence="3" id="KW-0238">DNA-binding</keyword>
<evidence type="ECO:0000313" key="7">
    <source>
        <dbReference type="Proteomes" id="UP000006035"/>
    </source>
</evidence>
<keyword evidence="7" id="KW-1185">Reference proteome</keyword>
<dbReference type="EMBL" id="AFTL01000002">
    <property type="protein sequence ID" value="EGS39418.1"/>
    <property type="molecule type" value="Genomic_DNA"/>
</dbReference>
<reference evidence="6 7" key="1">
    <citation type="submission" date="2011-05" db="EMBL/GenBank/DDBJ databases">
        <authorList>
            <person name="Durkin A.S."/>
            <person name="Kim M."/>
            <person name="Radune D."/>
            <person name="Hostetler J."/>
            <person name="Torralba M."/>
            <person name="Gillis M."/>
            <person name="Methe B."/>
            <person name="Sutton G."/>
            <person name="Nelson K.E."/>
        </authorList>
    </citation>
    <scope>NUCLEOTIDE SEQUENCE [LARGE SCALE GENOMIC DNA]</scope>
    <source>
        <strain evidence="6 7">F0423</strain>
    </source>
</reference>
<keyword evidence="2" id="KW-0805">Transcription regulation</keyword>
<dbReference type="InterPro" id="IPR036388">
    <property type="entry name" value="WH-like_DNA-bd_sf"/>
</dbReference>
<dbReference type="InterPro" id="IPR000847">
    <property type="entry name" value="LysR_HTH_N"/>
</dbReference>
<dbReference type="Gene3D" id="3.40.190.290">
    <property type="match status" value="1"/>
</dbReference>
<dbReference type="PANTHER" id="PTHR30419">
    <property type="entry name" value="HTH-TYPE TRANSCRIPTIONAL REGULATOR YBHD"/>
    <property type="match status" value="1"/>
</dbReference>
<evidence type="ECO:0000313" key="6">
    <source>
        <dbReference type="EMBL" id="EGS39418.1"/>
    </source>
</evidence>
<organism evidence="6 7">
    <name type="scientific">Limosilactobacillus oris F0423</name>
    <dbReference type="NCBI Taxonomy" id="944562"/>
    <lineage>
        <taxon>Bacteria</taxon>
        <taxon>Bacillati</taxon>
        <taxon>Bacillota</taxon>
        <taxon>Bacilli</taxon>
        <taxon>Lactobacillales</taxon>
        <taxon>Lactobacillaceae</taxon>
        <taxon>Limosilactobacillus</taxon>
    </lineage>
</organism>
<dbReference type="InterPro" id="IPR005119">
    <property type="entry name" value="LysR_subst-bd"/>
</dbReference>
<dbReference type="CDD" id="cd05466">
    <property type="entry name" value="PBP2_LTTR_substrate"/>
    <property type="match status" value="1"/>
</dbReference>
<dbReference type="InterPro" id="IPR050950">
    <property type="entry name" value="HTH-type_LysR_regulators"/>
</dbReference>
<comment type="similarity">
    <text evidence="1">Belongs to the LysR transcriptional regulatory family.</text>
</comment>
<dbReference type="Gene3D" id="1.10.10.10">
    <property type="entry name" value="Winged helix-like DNA-binding domain superfamily/Winged helix DNA-binding domain"/>
    <property type="match status" value="1"/>
</dbReference>
<evidence type="ECO:0000256" key="3">
    <source>
        <dbReference type="ARBA" id="ARBA00023125"/>
    </source>
</evidence>